<dbReference type="PROSITE" id="PS51808">
    <property type="entry name" value="CHCH"/>
    <property type="match status" value="1"/>
</dbReference>
<dbReference type="Proteomes" id="UP000019375">
    <property type="component" value="Unassembled WGS sequence"/>
</dbReference>
<evidence type="ECO:0000313" key="2">
    <source>
        <dbReference type="Proteomes" id="UP000019375"/>
    </source>
</evidence>
<name>A0A8J2TA11_ZYGB2</name>
<dbReference type="EMBL" id="HG316462">
    <property type="protein sequence ID" value="CDF90987.1"/>
    <property type="molecule type" value="Genomic_DNA"/>
</dbReference>
<proteinExistence type="predicted"/>
<accession>A0A8J2TA11</accession>
<gene>
    <name evidence="1" type="ORF">BN860_02256g</name>
</gene>
<dbReference type="OrthoDB" id="5586401at2759"/>
<dbReference type="PANTHER" id="PTHR13639:SF2">
    <property type="entry name" value="CYTOCHROME C OXIDASE ASSEMBLY FACTOR 4 HOMOLOG, MITOCHONDRIAL"/>
    <property type="match status" value="1"/>
</dbReference>
<reference evidence="2" key="1">
    <citation type="journal article" date="2013" name="Genome Announc.">
        <title>Genome sequence of the food spoilage yeast Zygosaccharomyces bailii CLIB 213(T).</title>
        <authorList>
            <person name="Galeote V."/>
            <person name="Bigey F."/>
            <person name="Devillers H."/>
            <person name="Neuveglise C."/>
            <person name="Dequin S."/>
        </authorList>
    </citation>
    <scope>NUCLEOTIDE SEQUENCE [LARGE SCALE GENOMIC DNA]</scope>
    <source>
        <strain evidence="2">CLIB 213 / ATCC 58445 / CBS 680 / CCRC 21525 / NBRC 1098 / NCYC 1416 / NRRL Y-2227</strain>
    </source>
</reference>
<organism evidence="1 2">
    <name type="scientific">Zygosaccharomyces bailii (strain CLIB 213 / ATCC 58445 / CBS 680 / BCRC 21525 / NBRC 1098 / NCYC 1416 / NRRL Y-2227)</name>
    <dbReference type="NCBI Taxonomy" id="1333698"/>
    <lineage>
        <taxon>Eukaryota</taxon>
        <taxon>Fungi</taxon>
        <taxon>Dikarya</taxon>
        <taxon>Ascomycota</taxon>
        <taxon>Saccharomycotina</taxon>
        <taxon>Saccharomycetes</taxon>
        <taxon>Saccharomycetales</taxon>
        <taxon>Saccharomycetaceae</taxon>
        <taxon>Zygosaccharomyces</taxon>
    </lineage>
</organism>
<protein>
    <submittedName>
        <fullName evidence="1">ZYBA0S09-02256g1_1</fullName>
    </submittedName>
</protein>
<dbReference type="InterPro" id="IPR039870">
    <property type="entry name" value="Coa4-like"/>
</dbReference>
<dbReference type="GO" id="GO:0033617">
    <property type="term" value="P:mitochondrial respiratory chain complex IV assembly"/>
    <property type="evidence" value="ECO:0007669"/>
    <property type="project" value="InterPro"/>
</dbReference>
<sequence length="79" mass="9396">MSDSKYIQQAQEEYLEAQQDPDSWDERIFQTGCYVENMALQLCHADTGDWKQCLDEMALFRKCWELNGNRERVKTVDKD</sequence>
<keyword evidence="2" id="KW-1185">Reference proteome</keyword>
<dbReference type="AlphaFoldDB" id="A0A8J2TA11"/>
<evidence type="ECO:0000313" key="1">
    <source>
        <dbReference type="EMBL" id="CDF90987.1"/>
    </source>
</evidence>
<dbReference type="GO" id="GO:0005758">
    <property type="term" value="C:mitochondrial intermembrane space"/>
    <property type="evidence" value="ECO:0007669"/>
    <property type="project" value="InterPro"/>
</dbReference>
<dbReference type="PANTHER" id="PTHR13639">
    <property type="entry name" value="CYTOCHROME C OXIDASE ASSEMBLY FACTOR 4 HOMOLOG, MITOCHONDRIAL"/>
    <property type="match status" value="1"/>
</dbReference>